<dbReference type="CDD" id="cd03023">
    <property type="entry name" value="DsbA_Com1_like"/>
    <property type="match status" value="1"/>
</dbReference>
<dbReference type="OrthoDB" id="9780147at2"/>
<dbReference type="SUPFAM" id="SSF52833">
    <property type="entry name" value="Thioredoxin-like"/>
    <property type="match status" value="1"/>
</dbReference>
<dbReference type="InterPro" id="IPR036249">
    <property type="entry name" value="Thioredoxin-like_sf"/>
</dbReference>
<dbReference type="RefSeq" id="WP_101500768.1">
    <property type="nucleotide sequence ID" value="NZ_CP025583.1"/>
</dbReference>
<keyword evidence="4" id="KW-0676">Redox-active center</keyword>
<proteinExistence type="predicted"/>
<reference evidence="7" key="1">
    <citation type="submission" date="2017-12" db="EMBL/GenBank/DDBJ databases">
        <title>Genomic analysis of Paracoccus sp. CBA4604.</title>
        <authorList>
            <person name="Roh S.W."/>
            <person name="Kim J.Y."/>
            <person name="Kim J.S."/>
        </authorList>
    </citation>
    <scope>NUCLEOTIDE SEQUENCE [LARGE SCALE GENOMIC DNA]</scope>
    <source>
        <strain evidence="7">CBA4604</strain>
    </source>
</reference>
<evidence type="ECO:0000256" key="2">
    <source>
        <dbReference type="ARBA" id="ARBA00023002"/>
    </source>
</evidence>
<dbReference type="PROSITE" id="PS51352">
    <property type="entry name" value="THIOREDOXIN_2"/>
    <property type="match status" value="1"/>
</dbReference>
<evidence type="ECO:0000259" key="5">
    <source>
        <dbReference type="PROSITE" id="PS51352"/>
    </source>
</evidence>
<evidence type="ECO:0000256" key="1">
    <source>
        <dbReference type="ARBA" id="ARBA00022729"/>
    </source>
</evidence>
<dbReference type="PANTHER" id="PTHR13887">
    <property type="entry name" value="GLUTATHIONE S-TRANSFERASE KAPPA"/>
    <property type="match status" value="1"/>
</dbReference>
<gene>
    <name evidence="6" type="ORF">CYR75_14970</name>
</gene>
<protein>
    <submittedName>
        <fullName evidence="6">Fis family transcriptional regulator</fullName>
    </submittedName>
</protein>
<dbReference type="Proteomes" id="UP000234882">
    <property type="component" value="Chromosome"/>
</dbReference>
<keyword evidence="2" id="KW-0560">Oxidoreductase</keyword>
<dbReference type="PANTHER" id="PTHR13887:SF14">
    <property type="entry name" value="DISULFIDE BOND FORMATION PROTEIN D"/>
    <property type="match status" value="1"/>
</dbReference>
<accession>A0A2K9MK54</accession>
<dbReference type="InterPro" id="IPR001853">
    <property type="entry name" value="DSBA-like_thioredoxin_dom"/>
</dbReference>
<name>A0A2K9MK54_9RHOB</name>
<dbReference type="InterPro" id="IPR006311">
    <property type="entry name" value="TAT_signal"/>
</dbReference>
<dbReference type="GO" id="GO:0016491">
    <property type="term" value="F:oxidoreductase activity"/>
    <property type="evidence" value="ECO:0007669"/>
    <property type="project" value="UniProtKB-KW"/>
</dbReference>
<dbReference type="Pfam" id="PF01323">
    <property type="entry name" value="DSBA"/>
    <property type="match status" value="1"/>
</dbReference>
<dbReference type="EMBL" id="CP025583">
    <property type="protein sequence ID" value="AUM75426.1"/>
    <property type="molecule type" value="Genomic_DNA"/>
</dbReference>
<sequence length="219" mass="24161">MTDPRPTLSAIDRRSLIAAGAGAAAVSLLPAAASARIPHPNPMPAELRKALERNPATPVLGNPKGDVTLTEFFDYNCPFCRKNMKDVQRLINEDKQLRVVFREWPVFGEGSMFATKASLASLRQGKYWAFHSAMMTMTGRAEEATVLRAARQVGLDIDKLRADMEKREILDQIYETMDLADTMMLTGTPSFIAGHEAAFGKLSLSDLKSLVADARKYEV</sequence>
<keyword evidence="7" id="KW-1185">Reference proteome</keyword>
<dbReference type="InterPro" id="IPR013766">
    <property type="entry name" value="Thioredoxin_domain"/>
</dbReference>
<dbReference type="AlphaFoldDB" id="A0A2K9MK54"/>
<feature type="domain" description="Thioredoxin" evidence="5">
    <location>
        <begin position="17"/>
        <end position="216"/>
    </location>
</feature>
<keyword evidence="1" id="KW-0732">Signal</keyword>
<keyword evidence="3" id="KW-1015">Disulfide bond</keyword>
<evidence type="ECO:0000256" key="4">
    <source>
        <dbReference type="ARBA" id="ARBA00023284"/>
    </source>
</evidence>
<dbReference type="PROSITE" id="PS51318">
    <property type="entry name" value="TAT"/>
    <property type="match status" value="1"/>
</dbReference>
<dbReference type="Gene3D" id="3.40.30.10">
    <property type="entry name" value="Glutaredoxin"/>
    <property type="match status" value="1"/>
</dbReference>
<organism evidence="6 7">
    <name type="scientific">Paracoccus jeotgali</name>
    <dbReference type="NCBI Taxonomy" id="2065379"/>
    <lineage>
        <taxon>Bacteria</taxon>
        <taxon>Pseudomonadati</taxon>
        <taxon>Pseudomonadota</taxon>
        <taxon>Alphaproteobacteria</taxon>
        <taxon>Rhodobacterales</taxon>
        <taxon>Paracoccaceae</taxon>
        <taxon>Paracoccus</taxon>
    </lineage>
</organism>
<dbReference type="KEGG" id="paru:CYR75_14970"/>
<evidence type="ECO:0000313" key="7">
    <source>
        <dbReference type="Proteomes" id="UP000234882"/>
    </source>
</evidence>
<evidence type="ECO:0000313" key="6">
    <source>
        <dbReference type="EMBL" id="AUM75426.1"/>
    </source>
</evidence>
<evidence type="ECO:0000256" key="3">
    <source>
        <dbReference type="ARBA" id="ARBA00023157"/>
    </source>
</evidence>